<feature type="coiled-coil region" evidence="1">
    <location>
        <begin position="197"/>
        <end position="291"/>
    </location>
</feature>
<keyword evidence="1" id="KW-0175">Coiled coil</keyword>
<gene>
    <name evidence="3" type="ORF">CTI12_AA502460</name>
</gene>
<evidence type="ECO:0000256" key="1">
    <source>
        <dbReference type="SAM" id="Coils"/>
    </source>
</evidence>
<dbReference type="AlphaFoldDB" id="A0A2U1L6S9"/>
<evidence type="ECO:0000313" key="4">
    <source>
        <dbReference type="Proteomes" id="UP000245207"/>
    </source>
</evidence>
<keyword evidence="3" id="KW-0808">Transferase</keyword>
<dbReference type="EMBL" id="PKPP01011138">
    <property type="protein sequence ID" value="PWA44694.1"/>
    <property type="molecule type" value="Genomic_DNA"/>
</dbReference>
<organism evidence="3 4">
    <name type="scientific">Artemisia annua</name>
    <name type="common">Sweet wormwood</name>
    <dbReference type="NCBI Taxonomy" id="35608"/>
    <lineage>
        <taxon>Eukaryota</taxon>
        <taxon>Viridiplantae</taxon>
        <taxon>Streptophyta</taxon>
        <taxon>Embryophyta</taxon>
        <taxon>Tracheophyta</taxon>
        <taxon>Spermatophyta</taxon>
        <taxon>Magnoliopsida</taxon>
        <taxon>eudicotyledons</taxon>
        <taxon>Gunneridae</taxon>
        <taxon>Pentapetalae</taxon>
        <taxon>asterids</taxon>
        <taxon>campanulids</taxon>
        <taxon>Asterales</taxon>
        <taxon>Asteraceae</taxon>
        <taxon>Asteroideae</taxon>
        <taxon>Anthemideae</taxon>
        <taxon>Artemisiinae</taxon>
        <taxon>Artemisia</taxon>
    </lineage>
</organism>
<keyword evidence="4" id="KW-1185">Reference proteome</keyword>
<comment type="caution">
    <text evidence="3">The sequence shown here is derived from an EMBL/GenBank/DDBJ whole genome shotgun (WGS) entry which is preliminary data.</text>
</comment>
<accession>A0A2U1L6S9</accession>
<name>A0A2U1L6S9_ARTAN</name>
<feature type="region of interest" description="Disordered" evidence="2">
    <location>
        <begin position="159"/>
        <end position="192"/>
    </location>
</feature>
<reference evidence="3 4" key="1">
    <citation type="journal article" date="2018" name="Mol. Plant">
        <title>The genome of Artemisia annua provides insight into the evolution of Asteraceae family and artemisinin biosynthesis.</title>
        <authorList>
            <person name="Shen Q."/>
            <person name="Zhang L."/>
            <person name="Liao Z."/>
            <person name="Wang S."/>
            <person name="Yan T."/>
            <person name="Shi P."/>
            <person name="Liu M."/>
            <person name="Fu X."/>
            <person name="Pan Q."/>
            <person name="Wang Y."/>
            <person name="Lv Z."/>
            <person name="Lu X."/>
            <person name="Zhang F."/>
            <person name="Jiang W."/>
            <person name="Ma Y."/>
            <person name="Chen M."/>
            <person name="Hao X."/>
            <person name="Li L."/>
            <person name="Tang Y."/>
            <person name="Lv G."/>
            <person name="Zhou Y."/>
            <person name="Sun X."/>
            <person name="Brodelius P.E."/>
            <person name="Rose J.K.C."/>
            <person name="Tang K."/>
        </authorList>
    </citation>
    <scope>NUCLEOTIDE SEQUENCE [LARGE SCALE GENOMIC DNA]</scope>
    <source>
        <strain evidence="4">cv. Huhao1</strain>
        <tissue evidence="3">Leaf</tissue>
    </source>
</reference>
<evidence type="ECO:0000313" key="3">
    <source>
        <dbReference type="EMBL" id="PWA44694.1"/>
    </source>
</evidence>
<sequence length="344" mass="39417">MALLDETELINMVAELRFSRTLLAEKVIKIHGMHNTKNQGHYTEHAAAATMRTIVEVPQVRLLVKWIPSPTCYRGLRFKYEADTILANDILLACGLLDNENCIDPILKDIEQKFNTEGMQVNREHSSPMIGWRLKTWDGVGTQHMEFESKLPKPTILKHGWKVSPDTPPEKSSFDQRKRIQGSNSSKHQLKASRDLLEEAVSVLAHQENENKASKNQIEEAESKLCERVKELNASRDRLEEAKCKLEERVNELKASRNQLKEVESKERNLLKKAEAKCQQLKDEIDNMNSSMIGNSCQLNMVTLQHQIGMRSYRRSYGYNNVIFSLGFKSPLIGVQHGLKRLRV</sequence>
<dbReference type="GO" id="GO:0016301">
    <property type="term" value="F:kinase activity"/>
    <property type="evidence" value="ECO:0007669"/>
    <property type="project" value="UniProtKB-KW"/>
</dbReference>
<keyword evidence="3" id="KW-0418">Kinase</keyword>
<feature type="compositionally biased region" description="Basic and acidic residues" evidence="2">
    <location>
        <begin position="168"/>
        <end position="178"/>
    </location>
</feature>
<evidence type="ECO:0000256" key="2">
    <source>
        <dbReference type="SAM" id="MobiDB-lite"/>
    </source>
</evidence>
<proteinExistence type="predicted"/>
<protein>
    <submittedName>
        <fullName evidence="3">GPCR kinase</fullName>
    </submittedName>
</protein>
<dbReference type="Proteomes" id="UP000245207">
    <property type="component" value="Unassembled WGS sequence"/>
</dbReference>